<dbReference type="EMBL" id="KK785525">
    <property type="protein sequence ID" value="KDO42062.1"/>
    <property type="molecule type" value="Genomic_DNA"/>
</dbReference>
<protein>
    <submittedName>
        <fullName evidence="1">Uncharacterized protein</fullName>
    </submittedName>
</protein>
<evidence type="ECO:0000313" key="2">
    <source>
        <dbReference type="Proteomes" id="UP000027120"/>
    </source>
</evidence>
<dbReference type="AlphaFoldDB" id="A0A067DSQ0"/>
<accession>A0A067DSQ0</accession>
<sequence>MPVCHNANVVHLDIGFSIKGWRISDSLLNPGRARLILPG</sequence>
<keyword evidence="2" id="KW-1185">Reference proteome</keyword>
<reference evidence="1 2" key="1">
    <citation type="submission" date="2014-04" db="EMBL/GenBank/DDBJ databases">
        <authorList>
            <consortium name="International Citrus Genome Consortium"/>
            <person name="Gmitter F."/>
            <person name="Chen C."/>
            <person name="Farmerie W."/>
            <person name="Harkins T."/>
            <person name="Desany B."/>
            <person name="Mohiuddin M."/>
            <person name="Kodira C."/>
            <person name="Borodovsky M."/>
            <person name="Lomsadze A."/>
            <person name="Burns P."/>
            <person name="Jenkins J."/>
            <person name="Prochnik S."/>
            <person name="Shu S."/>
            <person name="Chapman J."/>
            <person name="Pitluck S."/>
            <person name="Schmutz J."/>
            <person name="Rokhsar D."/>
        </authorList>
    </citation>
    <scope>NUCLEOTIDE SEQUENCE</scope>
</reference>
<organism evidence="1 2">
    <name type="scientific">Citrus sinensis</name>
    <name type="common">Sweet orange</name>
    <name type="synonym">Citrus aurantium var. sinensis</name>
    <dbReference type="NCBI Taxonomy" id="2711"/>
    <lineage>
        <taxon>Eukaryota</taxon>
        <taxon>Viridiplantae</taxon>
        <taxon>Streptophyta</taxon>
        <taxon>Embryophyta</taxon>
        <taxon>Tracheophyta</taxon>
        <taxon>Spermatophyta</taxon>
        <taxon>Magnoliopsida</taxon>
        <taxon>eudicotyledons</taxon>
        <taxon>Gunneridae</taxon>
        <taxon>Pentapetalae</taxon>
        <taxon>rosids</taxon>
        <taxon>malvids</taxon>
        <taxon>Sapindales</taxon>
        <taxon>Rutaceae</taxon>
        <taxon>Aurantioideae</taxon>
        <taxon>Citrus</taxon>
    </lineage>
</organism>
<proteinExistence type="predicted"/>
<name>A0A067DSQ0_CITSI</name>
<evidence type="ECO:0000313" key="1">
    <source>
        <dbReference type="EMBL" id="KDO42062.1"/>
    </source>
</evidence>
<dbReference type="Proteomes" id="UP000027120">
    <property type="component" value="Unassembled WGS sequence"/>
</dbReference>
<gene>
    <name evidence="1" type="ORF">CISIN_1g048120mg</name>
</gene>